<feature type="region of interest" description="Disordered" evidence="1">
    <location>
        <begin position="81"/>
        <end position="106"/>
    </location>
</feature>
<dbReference type="RefSeq" id="WP_370440012.1">
    <property type="nucleotide sequence ID" value="NZ_JBGFTU010000003.1"/>
</dbReference>
<reference evidence="2 3" key="1">
    <citation type="submission" date="2024-07" db="EMBL/GenBank/DDBJ databases">
        <authorList>
            <person name="Thanompreechachai J."/>
            <person name="Duangmal K."/>
        </authorList>
    </citation>
    <scope>NUCLEOTIDE SEQUENCE [LARGE SCALE GENOMIC DNA]</scope>
    <source>
        <strain evidence="2 3">LSe6-4</strain>
    </source>
</reference>
<comment type="caution">
    <text evidence="2">The sequence shown here is derived from an EMBL/GenBank/DDBJ whole genome shotgun (WGS) entry which is preliminary data.</text>
</comment>
<evidence type="ECO:0000313" key="3">
    <source>
        <dbReference type="Proteomes" id="UP001565927"/>
    </source>
</evidence>
<protein>
    <submittedName>
        <fullName evidence="2">Uncharacterized protein</fullName>
    </submittedName>
</protein>
<keyword evidence="3" id="KW-1185">Reference proteome</keyword>
<proteinExistence type="predicted"/>
<evidence type="ECO:0000313" key="2">
    <source>
        <dbReference type="EMBL" id="MEZ0163757.1"/>
    </source>
</evidence>
<dbReference type="EMBL" id="JBGFTU010000003">
    <property type="protein sequence ID" value="MEZ0163757.1"/>
    <property type="molecule type" value="Genomic_DNA"/>
</dbReference>
<organism evidence="2 3">
    <name type="scientific">Kineococcus halophytocola</name>
    <dbReference type="NCBI Taxonomy" id="3234027"/>
    <lineage>
        <taxon>Bacteria</taxon>
        <taxon>Bacillati</taxon>
        <taxon>Actinomycetota</taxon>
        <taxon>Actinomycetes</taxon>
        <taxon>Kineosporiales</taxon>
        <taxon>Kineosporiaceae</taxon>
        <taxon>Kineococcus</taxon>
    </lineage>
</organism>
<dbReference type="Proteomes" id="UP001565927">
    <property type="component" value="Unassembled WGS sequence"/>
</dbReference>
<sequence>MPVHEPSTTAETSPTFVAELSDRVQRTRATIDTAAAAGDEHLAQALLDDLEALVDLAAAHDVALPDTVAYLAGQSGRTVDVRDGARDDVGGGVREGVEPPVECAPA</sequence>
<evidence type="ECO:0000256" key="1">
    <source>
        <dbReference type="SAM" id="MobiDB-lite"/>
    </source>
</evidence>
<gene>
    <name evidence="2" type="ORF">AB2L27_03125</name>
</gene>
<accession>A0ABV4GWR0</accession>
<name>A0ABV4GWR0_9ACTN</name>